<evidence type="ECO:0000313" key="2">
    <source>
        <dbReference type="Proteomes" id="UP000054695"/>
    </source>
</evidence>
<accession>A0A0W0RQM4</accession>
<evidence type="ECO:0000313" key="1">
    <source>
        <dbReference type="EMBL" id="KTC73376.1"/>
    </source>
</evidence>
<gene>
    <name evidence="1" type="ORF">Lboz_2022</name>
</gene>
<dbReference type="PATRIC" id="fig|447.4.peg.2151"/>
<comment type="caution">
    <text evidence="1">The sequence shown here is derived from an EMBL/GenBank/DDBJ whole genome shotgun (WGS) entry which is preliminary data.</text>
</comment>
<dbReference type="EMBL" id="LNXU01000019">
    <property type="protein sequence ID" value="KTC73376.1"/>
    <property type="molecule type" value="Genomic_DNA"/>
</dbReference>
<protein>
    <submittedName>
        <fullName evidence="1">Uncharacterized protein</fullName>
    </submittedName>
</protein>
<keyword evidence="2" id="KW-1185">Reference proteome</keyword>
<dbReference type="OrthoDB" id="9807853at2"/>
<dbReference type="AlphaFoldDB" id="A0A0W0RQM4"/>
<proteinExistence type="predicted"/>
<dbReference type="RefSeq" id="WP_058459651.1">
    <property type="nucleotide sequence ID" value="NZ_CAAAIY010000010.1"/>
</dbReference>
<organism evidence="1 2">
    <name type="scientific">Legionella bozemanae</name>
    <name type="common">Fluoribacter bozemanae</name>
    <dbReference type="NCBI Taxonomy" id="447"/>
    <lineage>
        <taxon>Bacteria</taxon>
        <taxon>Pseudomonadati</taxon>
        <taxon>Pseudomonadota</taxon>
        <taxon>Gammaproteobacteria</taxon>
        <taxon>Legionellales</taxon>
        <taxon>Legionellaceae</taxon>
        <taxon>Legionella</taxon>
    </lineage>
</organism>
<dbReference type="STRING" id="447.Lboz_2022"/>
<dbReference type="Proteomes" id="UP000054695">
    <property type="component" value="Unassembled WGS sequence"/>
</dbReference>
<sequence>MESLTVFRARPEFDENFPCIFPARYSEEILLDDVQRFFAILKQLNYQTPLIIFISYLNIQHYHFSDHKGRYHKFDRNIIQLSSEIVESFDIDVKQLLKPLFDSVWNCCGLIESESFKELMV</sequence>
<reference evidence="1 2" key="1">
    <citation type="submission" date="2015-11" db="EMBL/GenBank/DDBJ databases">
        <title>Genomic analysis of 38 Legionella species identifies large and diverse effector repertoires.</title>
        <authorList>
            <person name="Burstein D."/>
            <person name="Amaro F."/>
            <person name="Zusman T."/>
            <person name="Lifshitz Z."/>
            <person name="Cohen O."/>
            <person name="Gilbert J.A."/>
            <person name="Pupko T."/>
            <person name="Shuman H.A."/>
            <person name="Segal G."/>
        </authorList>
    </citation>
    <scope>NUCLEOTIDE SEQUENCE [LARGE SCALE GENOMIC DNA]</scope>
    <source>
        <strain evidence="1 2">WIGA</strain>
    </source>
</reference>
<name>A0A0W0RQM4_LEGBO</name>